<evidence type="ECO:0000313" key="3">
    <source>
        <dbReference type="Proteomes" id="UP001454036"/>
    </source>
</evidence>
<accession>A0AAV3PZF1</accession>
<reference evidence="2 3" key="1">
    <citation type="submission" date="2024-01" db="EMBL/GenBank/DDBJ databases">
        <title>The complete chloroplast genome sequence of Lithospermum erythrorhizon: insights into the phylogenetic relationship among Boraginaceae species and the maternal lineages of purple gromwells.</title>
        <authorList>
            <person name="Okada T."/>
            <person name="Watanabe K."/>
        </authorList>
    </citation>
    <scope>NUCLEOTIDE SEQUENCE [LARGE SCALE GENOMIC DNA]</scope>
</reference>
<name>A0AAV3PZF1_LITER</name>
<keyword evidence="3" id="KW-1185">Reference proteome</keyword>
<organism evidence="2 3">
    <name type="scientific">Lithospermum erythrorhizon</name>
    <name type="common">Purple gromwell</name>
    <name type="synonym">Lithospermum officinale var. erythrorhizon</name>
    <dbReference type="NCBI Taxonomy" id="34254"/>
    <lineage>
        <taxon>Eukaryota</taxon>
        <taxon>Viridiplantae</taxon>
        <taxon>Streptophyta</taxon>
        <taxon>Embryophyta</taxon>
        <taxon>Tracheophyta</taxon>
        <taxon>Spermatophyta</taxon>
        <taxon>Magnoliopsida</taxon>
        <taxon>eudicotyledons</taxon>
        <taxon>Gunneridae</taxon>
        <taxon>Pentapetalae</taxon>
        <taxon>asterids</taxon>
        <taxon>lamiids</taxon>
        <taxon>Boraginales</taxon>
        <taxon>Boraginaceae</taxon>
        <taxon>Boraginoideae</taxon>
        <taxon>Lithospermeae</taxon>
        <taxon>Lithospermum</taxon>
    </lineage>
</organism>
<evidence type="ECO:0000313" key="2">
    <source>
        <dbReference type="EMBL" id="GAA0156645.1"/>
    </source>
</evidence>
<sequence length="124" mass="14461">MEKYDTIVNILEETKDISTLSVTELVGSLEAYEKRINRKNKEISLENGFERKLNLRSQKSQDGGRNSKREETSRSGATNTYRRNESYPPCRCYKKANHAGKDCWHKQMPQCIICKRFGHLEKDC</sequence>
<dbReference type="GO" id="GO:0003676">
    <property type="term" value="F:nucleic acid binding"/>
    <property type="evidence" value="ECO:0007669"/>
    <property type="project" value="InterPro"/>
</dbReference>
<dbReference type="SUPFAM" id="SSF57756">
    <property type="entry name" value="Retrovirus zinc finger-like domains"/>
    <property type="match status" value="1"/>
</dbReference>
<evidence type="ECO:0000256" key="1">
    <source>
        <dbReference type="SAM" id="MobiDB-lite"/>
    </source>
</evidence>
<evidence type="ECO:0008006" key="4">
    <source>
        <dbReference type="Google" id="ProtNLM"/>
    </source>
</evidence>
<comment type="caution">
    <text evidence="2">The sequence shown here is derived from an EMBL/GenBank/DDBJ whole genome shotgun (WGS) entry which is preliminary data.</text>
</comment>
<feature type="region of interest" description="Disordered" evidence="1">
    <location>
        <begin position="54"/>
        <end position="87"/>
    </location>
</feature>
<dbReference type="Proteomes" id="UP001454036">
    <property type="component" value="Unassembled WGS sequence"/>
</dbReference>
<dbReference type="InterPro" id="IPR036875">
    <property type="entry name" value="Znf_CCHC_sf"/>
</dbReference>
<feature type="compositionally biased region" description="Polar residues" evidence="1">
    <location>
        <begin position="55"/>
        <end position="64"/>
    </location>
</feature>
<protein>
    <recommendedName>
        <fullName evidence="4">CCHC-type domain-containing protein</fullName>
    </recommendedName>
</protein>
<proteinExistence type="predicted"/>
<dbReference type="GO" id="GO:0008270">
    <property type="term" value="F:zinc ion binding"/>
    <property type="evidence" value="ECO:0007669"/>
    <property type="project" value="InterPro"/>
</dbReference>
<dbReference type="EMBL" id="BAABME010002917">
    <property type="protein sequence ID" value="GAA0156645.1"/>
    <property type="molecule type" value="Genomic_DNA"/>
</dbReference>
<gene>
    <name evidence="2" type="ORF">LIER_14090</name>
</gene>
<dbReference type="AlphaFoldDB" id="A0AAV3PZF1"/>